<dbReference type="Proteomes" id="UP000320767">
    <property type="component" value="Segment"/>
</dbReference>
<evidence type="ECO:0000313" key="3">
    <source>
        <dbReference type="EMBL" id="AZI71469.1"/>
    </source>
</evidence>
<evidence type="ECO:0000313" key="4">
    <source>
        <dbReference type="EMBL" id="QGQ62250.1"/>
    </source>
</evidence>
<reference evidence="6 7" key="3">
    <citation type="journal article" date="2019" name="Viruses">
        <title>Fowl Adenovirus (FAdV) Recombination with Intertypic Crossovers in Genomes of FAdV-D and FAdV-E, Displaying Hybrid Serological Phenotypes.</title>
        <authorList>
            <person name="Schachner A."/>
            <person name="Gonzalez G."/>
            <person name="Endler L."/>
            <person name="Ito K."/>
            <person name="Hess M."/>
        </authorList>
    </citation>
    <scope>NUCLEOTIDE SEQUENCE [LARGE SCALE GENOMIC DNA]</scope>
    <source>
        <strain evidence="5 6">11-7127</strain>
        <strain evidence="4 7">OTE</strain>
    </source>
</reference>
<reference evidence="3" key="2">
    <citation type="submission" date="2018-10" db="EMBL/GenBank/DDBJ databases">
        <authorList>
            <person name="Zhang M."/>
            <person name="Wu Y."/>
            <person name="Zhang X."/>
        </authorList>
    </citation>
    <scope>NUCLEOTIDE SEQUENCE [LARGE SCALE GENOMIC DNA]</scope>
    <source>
        <strain evidence="3">FAdV-1</strain>
    </source>
</reference>
<organism evidence="2">
    <name type="scientific">Fowl aviadenovirus A</name>
    <dbReference type="NCBI Taxonomy" id="190061"/>
    <lineage>
        <taxon>Viruses</taxon>
        <taxon>Varidnaviria</taxon>
        <taxon>Bamfordvirae</taxon>
        <taxon>Preplasmiviricota</taxon>
        <taxon>Polisuviricotina</taxon>
        <taxon>Pharingeaviricetes</taxon>
        <taxon>Rowavirales</taxon>
        <taxon>Adenoviridae</taxon>
        <taxon>Aviadenovirus</taxon>
        <taxon>Aviadenovirus ventriculi</taxon>
    </lineage>
</organism>
<dbReference type="Proteomes" id="UP000315643">
    <property type="component" value="Genome"/>
</dbReference>
<protein>
    <submittedName>
        <fullName evidence="3">ORF14</fullName>
    </submittedName>
</protein>
<dbReference type="EMBL" id="MK572848">
    <property type="protein sequence ID" value="QGQ62284.1"/>
    <property type="molecule type" value="Genomic_DNA"/>
</dbReference>
<dbReference type="Proteomes" id="UP000425128">
    <property type="component" value="Segment"/>
</dbReference>
<proteinExistence type="predicted"/>
<dbReference type="EMBL" id="KX247011">
    <property type="protein sequence ID" value="APP94051.1"/>
    <property type="molecule type" value="Genomic_DNA"/>
</dbReference>
<dbReference type="Proteomes" id="UP000422840">
    <property type="component" value="Segment"/>
</dbReference>
<evidence type="ECO:0000313" key="2">
    <source>
        <dbReference type="EMBL" id="APP94085.1"/>
    </source>
</evidence>
<evidence type="ECO:0000313" key="1">
    <source>
        <dbReference type="EMBL" id="APP94051.1"/>
    </source>
</evidence>
<evidence type="ECO:0000313" key="5">
    <source>
        <dbReference type="EMBL" id="QGQ62284.1"/>
    </source>
</evidence>
<evidence type="ECO:0000313" key="6">
    <source>
        <dbReference type="Proteomes" id="UP000422840"/>
    </source>
</evidence>
<sequence>MYPFKHSSPYCITDEECDLQLRPFCSWIRVVEMRCTDWTIQYICSCETPRSLFCLSLIRVLTAHWAKTVVNFVAQHDHQPQLPLNLILYTYATHCRLCNLNPALEQIYTAVTVARRQGAYSQLEGQTLYVCLPRDIVNYPCIACFYHLLLRLPVPINFHVI</sequence>
<dbReference type="EMBL" id="MK572847">
    <property type="protein sequence ID" value="QGQ62250.1"/>
    <property type="molecule type" value="Genomic_DNA"/>
</dbReference>
<accession>A0A1L5YQT8</accession>
<reference evidence="2" key="1">
    <citation type="journal article" date="2016" name="Infect. Genet. Evol.">
        <title>Whole genome sequencing of Fowl aviadenovirus A - a causative agent of gizzard erosion and ulceration, in adult laying hens.</title>
        <authorList>
            <person name="Matczuk A.K."/>
            <person name="Niczyporuk J.S."/>
            <person name="Kuczkowski M."/>
            <person name="Wozniakowski G."/>
            <person name="Nowak M."/>
            <person name="Wieliczko A."/>
        </authorList>
    </citation>
    <scope>NUCLEOTIDE SEQUENCE [LARGE SCALE GENOMIC DNA]</scope>
    <source>
        <strain evidence="2">61/11z</strain>
        <strain evidence="1">W-15</strain>
    </source>
</reference>
<dbReference type="EMBL" id="MK050972">
    <property type="protein sequence ID" value="AZI71469.1"/>
    <property type="molecule type" value="Genomic_DNA"/>
</dbReference>
<dbReference type="Proteomes" id="UP000315070">
    <property type="component" value="Segment"/>
</dbReference>
<dbReference type="EMBL" id="KX247012">
    <property type="protein sequence ID" value="APP94085.1"/>
    <property type="molecule type" value="Genomic_DNA"/>
</dbReference>
<name>A0A1L5YQT8_9ADEN</name>
<evidence type="ECO:0000313" key="7">
    <source>
        <dbReference type="Proteomes" id="UP000425128"/>
    </source>
</evidence>